<gene>
    <name evidence="3" type="ORF">FEV51_01235</name>
</gene>
<reference evidence="3 4" key="1">
    <citation type="submission" date="2019-05" db="EMBL/GenBank/DDBJ databases">
        <title>Erythrobacter marisflavi sp. nov., isolated from isolated from water of an estuary environment.</title>
        <authorList>
            <person name="Yoon J.-H."/>
        </authorList>
    </citation>
    <scope>NUCLEOTIDE SEQUENCE [LARGE SCALE GENOMIC DNA]</scope>
    <source>
        <strain evidence="3 4">KEM-5</strain>
    </source>
</reference>
<keyword evidence="1" id="KW-1133">Transmembrane helix</keyword>
<proteinExistence type="predicted"/>
<keyword evidence="4" id="KW-1185">Reference proteome</keyword>
<protein>
    <submittedName>
        <fullName evidence="3">DUF1206 domain-containing protein</fullName>
    </submittedName>
</protein>
<feature type="transmembrane region" description="Helical" evidence="1">
    <location>
        <begin position="94"/>
        <end position="114"/>
    </location>
</feature>
<dbReference type="Proteomes" id="UP000309668">
    <property type="component" value="Unassembled WGS sequence"/>
</dbReference>
<evidence type="ECO:0000256" key="1">
    <source>
        <dbReference type="SAM" id="Phobius"/>
    </source>
</evidence>
<feature type="transmembrane region" description="Helical" evidence="1">
    <location>
        <begin position="188"/>
        <end position="208"/>
    </location>
</feature>
<feature type="transmembrane region" description="Helical" evidence="1">
    <location>
        <begin position="51"/>
        <end position="73"/>
    </location>
</feature>
<feature type="transmembrane region" description="Helical" evidence="1">
    <location>
        <begin position="134"/>
        <end position="158"/>
    </location>
</feature>
<evidence type="ECO:0000313" key="3">
    <source>
        <dbReference type="EMBL" id="TMM49852.1"/>
    </source>
</evidence>
<evidence type="ECO:0000313" key="4">
    <source>
        <dbReference type="Proteomes" id="UP000309668"/>
    </source>
</evidence>
<dbReference type="EMBL" id="VCAO01000001">
    <property type="protein sequence ID" value="TMM49852.1"/>
    <property type="molecule type" value="Genomic_DNA"/>
</dbReference>
<feature type="transmembrane region" description="Helical" evidence="1">
    <location>
        <begin position="228"/>
        <end position="249"/>
    </location>
</feature>
<dbReference type="InterPro" id="IPR009597">
    <property type="entry name" value="DUF1206"/>
</dbReference>
<keyword evidence="1" id="KW-0812">Transmembrane</keyword>
<organism evidence="3 4">
    <name type="scientific">Qipengyuania marisflavi</name>
    <dbReference type="NCBI Taxonomy" id="2486356"/>
    <lineage>
        <taxon>Bacteria</taxon>
        <taxon>Pseudomonadati</taxon>
        <taxon>Pseudomonadota</taxon>
        <taxon>Alphaproteobacteria</taxon>
        <taxon>Sphingomonadales</taxon>
        <taxon>Erythrobacteraceae</taxon>
        <taxon>Qipengyuania</taxon>
    </lineage>
</organism>
<feature type="domain" description="DUF1206" evidence="2">
    <location>
        <begin position="186"/>
        <end position="252"/>
    </location>
</feature>
<accession>A0A5S3P8M4</accession>
<dbReference type="Pfam" id="PF06724">
    <property type="entry name" value="DUF1206"/>
    <property type="match status" value="3"/>
</dbReference>
<feature type="domain" description="DUF1206" evidence="2">
    <location>
        <begin position="15"/>
        <end position="78"/>
    </location>
</feature>
<dbReference type="RefSeq" id="WP_138615413.1">
    <property type="nucleotide sequence ID" value="NZ_VCAO01000001.1"/>
</dbReference>
<feature type="domain" description="DUF1206" evidence="2">
    <location>
        <begin position="95"/>
        <end position="165"/>
    </location>
</feature>
<dbReference type="AlphaFoldDB" id="A0A5S3P8M4"/>
<evidence type="ECO:0000259" key="2">
    <source>
        <dbReference type="Pfam" id="PF06724"/>
    </source>
</evidence>
<name>A0A5S3P8M4_9SPHN</name>
<feature type="transmembrane region" description="Helical" evidence="1">
    <location>
        <begin position="12"/>
        <end position="31"/>
    </location>
</feature>
<comment type="caution">
    <text evidence="3">The sequence shown here is derived from an EMBL/GenBank/DDBJ whole genome shotgun (WGS) entry which is preliminary data.</text>
</comment>
<keyword evidence="1" id="KW-0472">Membrane</keyword>
<dbReference type="OrthoDB" id="5702018at2"/>
<sequence>MVDKSEKFNWLVRMGFAARGFVYVLLGYIALSTAHKAKEGASSSFDFIQDVPFGTPLLWVMALGLLAYAGFRFMSAISDIQHHGSDTKGILKRIGDAASGFAHLFLAYACYQFASGGKQSASEGGGGSQEMAGSVLSMDLGSVLIGILGIGFLVGAVMQAKKAITASFMNRISGNAPKATEMLGRVGSAARAVVFGIIGWSMISGAWFSDDDQIKGLGEAIVSLRGSGLMYTLVAVGLLIFGLFTMLTARYRIIPDFDKHGLKPKFRS</sequence>